<keyword evidence="4" id="KW-1185">Reference proteome</keyword>
<dbReference type="Proteomes" id="UP000325577">
    <property type="component" value="Linkage Group LG15"/>
</dbReference>
<dbReference type="InterPro" id="IPR025525">
    <property type="entry name" value="hAT-like_transposase_RNase-H"/>
</dbReference>
<sequence length="152" mass="17018">MIASCLMAGPMKEKNEKYWDECSLVLAIVVVLDPRFKMDLVEFYYNKIYESDTGKYVQRVRSAFVDLYNEYGGSSNASYDVHDDGRSSNANSQLDTFEDDRMAQDILVVPATTVASEAAFSIGSRIIDESRSCLLPDIVEALVTANDWIESS</sequence>
<dbReference type="GO" id="GO:0003677">
    <property type="term" value="F:DNA binding"/>
    <property type="evidence" value="ECO:0007669"/>
    <property type="project" value="InterPro"/>
</dbReference>
<dbReference type="GO" id="GO:0046983">
    <property type="term" value="F:protein dimerization activity"/>
    <property type="evidence" value="ECO:0007669"/>
    <property type="project" value="InterPro"/>
</dbReference>
<dbReference type="AlphaFoldDB" id="A0A5J5B4F1"/>
<evidence type="ECO:0000313" key="3">
    <source>
        <dbReference type="EMBL" id="KAA8538115.1"/>
    </source>
</evidence>
<dbReference type="Pfam" id="PF14372">
    <property type="entry name" value="hAT-like_RNase-H"/>
    <property type="match status" value="1"/>
</dbReference>
<dbReference type="SUPFAM" id="SSF53098">
    <property type="entry name" value="Ribonuclease H-like"/>
    <property type="match status" value="1"/>
</dbReference>
<dbReference type="InterPro" id="IPR008906">
    <property type="entry name" value="HATC_C_dom"/>
</dbReference>
<reference evidence="3 4" key="1">
    <citation type="submission" date="2019-09" db="EMBL/GenBank/DDBJ databases">
        <title>A chromosome-level genome assembly of the Chinese tupelo Nyssa sinensis.</title>
        <authorList>
            <person name="Yang X."/>
            <person name="Kang M."/>
            <person name="Yang Y."/>
            <person name="Xiong H."/>
            <person name="Wang M."/>
            <person name="Zhang Z."/>
            <person name="Wang Z."/>
            <person name="Wu H."/>
            <person name="Ma T."/>
            <person name="Liu J."/>
            <person name="Xi Z."/>
        </authorList>
    </citation>
    <scope>NUCLEOTIDE SEQUENCE [LARGE SCALE GENOMIC DNA]</scope>
    <source>
        <strain evidence="3">J267</strain>
        <tissue evidence="3">Leaf</tissue>
    </source>
</reference>
<evidence type="ECO:0000259" key="2">
    <source>
        <dbReference type="Pfam" id="PF14372"/>
    </source>
</evidence>
<organism evidence="3 4">
    <name type="scientific">Nyssa sinensis</name>
    <dbReference type="NCBI Taxonomy" id="561372"/>
    <lineage>
        <taxon>Eukaryota</taxon>
        <taxon>Viridiplantae</taxon>
        <taxon>Streptophyta</taxon>
        <taxon>Embryophyta</taxon>
        <taxon>Tracheophyta</taxon>
        <taxon>Spermatophyta</taxon>
        <taxon>Magnoliopsida</taxon>
        <taxon>eudicotyledons</taxon>
        <taxon>Gunneridae</taxon>
        <taxon>Pentapetalae</taxon>
        <taxon>asterids</taxon>
        <taxon>Cornales</taxon>
        <taxon>Nyssaceae</taxon>
        <taxon>Nyssa</taxon>
    </lineage>
</organism>
<dbReference type="OrthoDB" id="1301613at2759"/>
<name>A0A5J5B4F1_9ASTE</name>
<dbReference type="InterPro" id="IPR012337">
    <property type="entry name" value="RNaseH-like_sf"/>
</dbReference>
<protein>
    <recommendedName>
        <fullName evidence="5">HAT C-terminal dimerisation domain-containing protein</fullName>
    </recommendedName>
</protein>
<evidence type="ECO:0000313" key="4">
    <source>
        <dbReference type="Proteomes" id="UP000325577"/>
    </source>
</evidence>
<dbReference type="EMBL" id="CM018038">
    <property type="protein sequence ID" value="KAA8538115.1"/>
    <property type="molecule type" value="Genomic_DNA"/>
</dbReference>
<dbReference type="PANTHER" id="PTHR23272:SF184">
    <property type="entry name" value="OS03G0311250 PROTEIN"/>
    <property type="match status" value="1"/>
</dbReference>
<accession>A0A5J5B4F1</accession>
<evidence type="ECO:0008006" key="5">
    <source>
        <dbReference type="Google" id="ProtNLM"/>
    </source>
</evidence>
<dbReference type="Pfam" id="PF05699">
    <property type="entry name" value="Dimer_Tnp_hAT"/>
    <property type="match status" value="1"/>
</dbReference>
<evidence type="ECO:0000259" key="1">
    <source>
        <dbReference type="Pfam" id="PF05699"/>
    </source>
</evidence>
<proteinExistence type="predicted"/>
<feature type="domain" description="hAT-like transposase RNase-H fold" evidence="2">
    <location>
        <begin position="7"/>
        <end position="71"/>
    </location>
</feature>
<dbReference type="PANTHER" id="PTHR23272">
    <property type="entry name" value="BED FINGER-RELATED"/>
    <property type="match status" value="1"/>
</dbReference>
<gene>
    <name evidence="3" type="ORF">F0562_027723</name>
</gene>
<feature type="domain" description="HAT C-terminal dimerisation" evidence="1">
    <location>
        <begin position="101"/>
        <end position="149"/>
    </location>
</feature>